<dbReference type="GO" id="GO:0004674">
    <property type="term" value="F:protein serine/threonine kinase activity"/>
    <property type="evidence" value="ECO:0007669"/>
    <property type="project" value="TreeGrafter"/>
</dbReference>
<dbReference type="PANTHER" id="PTHR44329:SF260">
    <property type="entry name" value="PROTEIN KINASE DOMAIN-CONTAINING PROTEIN"/>
    <property type="match status" value="1"/>
</dbReference>
<protein>
    <recommendedName>
        <fullName evidence="2">Protein kinase domain-containing protein</fullName>
    </recommendedName>
</protein>
<dbReference type="InterPro" id="IPR000719">
    <property type="entry name" value="Prot_kinase_dom"/>
</dbReference>
<evidence type="ECO:0000256" key="1">
    <source>
        <dbReference type="SAM" id="MobiDB-lite"/>
    </source>
</evidence>
<dbReference type="InterPro" id="IPR051681">
    <property type="entry name" value="Ser/Thr_Kinases-Pseudokinases"/>
</dbReference>
<dbReference type="PANTHER" id="PTHR44329">
    <property type="entry name" value="SERINE/THREONINE-PROTEIN KINASE TNNI3K-RELATED"/>
    <property type="match status" value="1"/>
</dbReference>
<gene>
    <name evidence="3" type="ORF">KC19_11G153900</name>
</gene>
<evidence type="ECO:0000259" key="2">
    <source>
        <dbReference type="PROSITE" id="PS50011"/>
    </source>
</evidence>
<dbReference type="InterPro" id="IPR008271">
    <property type="entry name" value="Ser/Thr_kinase_AS"/>
</dbReference>
<reference evidence="3 4" key="1">
    <citation type="submission" date="2020-06" db="EMBL/GenBank/DDBJ databases">
        <title>WGS assembly of Ceratodon purpureus strain R40.</title>
        <authorList>
            <person name="Carey S.B."/>
            <person name="Jenkins J."/>
            <person name="Shu S."/>
            <person name="Lovell J.T."/>
            <person name="Sreedasyam A."/>
            <person name="Maumus F."/>
            <person name="Tiley G.P."/>
            <person name="Fernandez-Pozo N."/>
            <person name="Barry K."/>
            <person name="Chen C."/>
            <person name="Wang M."/>
            <person name="Lipzen A."/>
            <person name="Daum C."/>
            <person name="Saski C.A."/>
            <person name="Payton A.C."/>
            <person name="Mcbreen J.C."/>
            <person name="Conrad R.E."/>
            <person name="Kollar L.M."/>
            <person name="Olsson S."/>
            <person name="Huttunen S."/>
            <person name="Landis J.B."/>
            <person name="Wickett N.J."/>
            <person name="Johnson M.G."/>
            <person name="Rensing S.A."/>
            <person name="Grimwood J."/>
            <person name="Schmutz J."/>
            <person name="Mcdaniel S.F."/>
        </authorList>
    </citation>
    <scope>NUCLEOTIDE SEQUENCE [LARGE SCALE GENOMIC DNA]</scope>
    <source>
        <strain evidence="3 4">R40</strain>
    </source>
</reference>
<proteinExistence type="predicted"/>
<dbReference type="InterPro" id="IPR011009">
    <property type="entry name" value="Kinase-like_dom_sf"/>
</dbReference>
<dbReference type="EMBL" id="CM026432">
    <property type="protein sequence ID" value="KAG0557743.1"/>
    <property type="molecule type" value="Genomic_DNA"/>
</dbReference>
<comment type="caution">
    <text evidence="3">The sequence shown here is derived from an EMBL/GenBank/DDBJ whole genome shotgun (WGS) entry which is preliminary data.</text>
</comment>
<accession>A0A8T0GFF6</accession>
<dbReference type="GO" id="GO:0005524">
    <property type="term" value="F:ATP binding"/>
    <property type="evidence" value="ECO:0007669"/>
    <property type="project" value="InterPro"/>
</dbReference>
<evidence type="ECO:0000313" key="3">
    <source>
        <dbReference type="EMBL" id="KAG0557743.1"/>
    </source>
</evidence>
<dbReference type="AlphaFoldDB" id="A0A8T0GFF6"/>
<dbReference type="InterPro" id="IPR001245">
    <property type="entry name" value="Ser-Thr/Tyr_kinase_cat_dom"/>
</dbReference>
<feature type="domain" description="Protein kinase" evidence="2">
    <location>
        <begin position="120"/>
        <end position="415"/>
    </location>
</feature>
<organism evidence="3 4">
    <name type="scientific">Ceratodon purpureus</name>
    <name type="common">Fire moss</name>
    <name type="synonym">Dicranum purpureum</name>
    <dbReference type="NCBI Taxonomy" id="3225"/>
    <lineage>
        <taxon>Eukaryota</taxon>
        <taxon>Viridiplantae</taxon>
        <taxon>Streptophyta</taxon>
        <taxon>Embryophyta</taxon>
        <taxon>Bryophyta</taxon>
        <taxon>Bryophytina</taxon>
        <taxon>Bryopsida</taxon>
        <taxon>Dicranidae</taxon>
        <taxon>Pseudoditrichales</taxon>
        <taxon>Ditrichaceae</taxon>
        <taxon>Ceratodon</taxon>
    </lineage>
</organism>
<evidence type="ECO:0000313" key="4">
    <source>
        <dbReference type="Proteomes" id="UP000822688"/>
    </source>
</evidence>
<name>A0A8T0GFF6_CERPU</name>
<dbReference type="SUPFAM" id="SSF56112">
    <property type="entry name" value="Protein kinase-like (PK-like)"/>
    <property type="match status" value="1"/>
</dbReference>
<dbReference type="Gene3D" id="1.10.510.10">
    <property type="entry name" value="Transferase(Phosphotransferase) domain 1"/>
    <property type="match status" value="1"/>
</dbReference>
<keyword evidence="4" id="KW-1185">Reference proteome</keyword>
<feature type="region of interest" description="Disordered" evidence="1">
    <location>
        <begin position="74"/>
        <end position="93"/>
    </location>
</feature>
<dbReference type="SMART" id="SM00220">
    <property type="entry name" value="S_TKc"/>
    <property type="match status" value="1"/>
</dbReference>
<dbReference type="Proteomes" id="UP000822688">
    <property type="component" value="Chromosome 11"/>
</dbReference>
<dbReference type="Pfam" id="PF07714">
    <property type="entry name" value="PK_Tyr_Ser-Thr"/>
    <property type="match status" value="1"/>
</dbReference>
<dbReference type="PROSITE" id="PS00108">
    <property type="entry name" value="PROTEIN_KINASE_ST"/>
    <property type="match status" value="1"/>
</dbReference>
<dbReference type="PROSITE" id="PS50011">
    <property type="entry name" value="PROTEIN_KINASE_DOM"/>
    <property type="match status" value="1"/>
</dbReference>
<sequence>MGNVGSRSGGKDGGIGAVSVAGAEAYSGATGDEYCTAMASTSCGVEGSEYLTEGMSEQQISSLIDASREQGTWSELTHDGPRDGQAVEASSSHGDADAAIWEELKRSHPHVFVDCREIELQVGRVIAEGGQATIYEANWKEQIICASEPFAYVAKVFKMEGFSLADLQRQWPQATKTPPQIPDKFYDDEAAVSMFNGHVFSEIQLKHCNRMTWATFLEDGKFAFVMMKYWGDLRSLINLKVKNNNSRGPPFSHAEAARTMLDIAKGMKELHDRGVLHRDLKAANVLITRNPLKDGWWRCKVADYESSMQVQGTGFWRAPEVLKELLKQGCDRDEGIWTEKVDIYSYAMTCYEVLTGLIPFFGYVKSDWKRVIDGERPHLPDFVDFGLKGLVERCWDVEPHNRPEFDTIIAELKLLRGEIRDS</sequence>